<keyword evidence="3" id="KW-1185">Reference proteome</keyword>
<feature type="transmembrane region" description="Helical" evidence="1">
    <location>
        <begin position="74"/>
        <end position="92"/>
    </location>
</feature>
<keyword evidence="1" id="KW-0472">Membrane</keyword>
<dbReference type="RefSeq" id="WP_166532275.1">
    <property type="nucleotide sequence ID" value="NZ_VNHW01000003.1"/>
</dbReference>
<organism evidence="2 3">
    <name type="scientific">Blastococcus xanthinilyticus</name>
    <dbReference type="NCBI Taxonomy" id="1564164"/>
    <lineage>
        <taxon>Bacteria</taxon>
        <taxon>Bacillati</taxon>
        <taxon>Actinomycetota</taxon>
        <taxon>Actinomycetes</taxon>
        <taxon>Geodermatophilales</taxon>
        <taxon>Geodermatophilaceae</taxon>
        <taxon>Blastococcus</taxon>
    </lineage>
</organism>
<protein>
    <recommendedName>
        <fullName evidence="4">DUF3040 family protein</fullName>
    </recommendedName>
</protein>
<evidence type="ECO:0000313" key="3">
    <source>
        <dbReference type="Proteomes" id="UP000322499"/>
    </source>
</evidence>
<dbReference type="AlphaFoldDB" id="A0A5S5D371"/>
<sequence length="103" mass="10480">MTADEHGRASTDAEVRAAAERWARAAGVPPSVAFDATPRTSTTARFSRGVLLGLAAGALLATLAVLVQGAATTAGAWPLLVPGVGLLLLHLARQRRRTAGPAS</sequence>
<evidence type="ECO:0000313" key="2">
    <source>
        <dbReference type="EMBL" id="TYP89069.1"/>
    </source>
</evidence>
<feature type="transmembrane region" description="Helical" evidence="1">
    <location>
        <begin position="49"/>
        <end position="68"/>
    </location>
</feature>
<reference evidence="2 3" key="1">
    <citation type="submission" date="2019-07" db="EMBL/GenBank/DDBJ databases">
        <title>Genomic Encyclopedia of Archaeal and Bacterial Type Strains, Phase II (KMG-II): from individual species to whole genera.</title>
        <authorList>
            <person name="Goeker M."/>
        </authorList>
    </citation>
    <scope>NUCLEOTIDE SEQUENCE [LARGE SCALE GENOMIC DNA]</scope>
    <source>
        <strain evidence="2 3">DSM 46842</strain>
    </source>
</reference>
<keyword evidence="1" id="KW-0812">Transmembrane</keyword>
<keyword evidence="1" id="KW-1133">Transmembrane helix</keyword>
<name>A0A5S5D371_9ACTN</name>
<gene>
    <name evidence="2" type="ORF">BD833_103226</name>
</gene>
<dbReference type="Proteomes" id="UP000322499">
    <property type="component" value="Unassembled WGS sequence"/>
</dbReference>
<evidence type="ECO:0008006" key="4">
    <source>
        <dbReference type="Google" id="ProtNLM"/>
    </source>
</evidence>
<proteinExistence type="predicted"/>
<accession>A0A5S5D371</accession>
<dbReference type="EMBL" id="VNHW01000003">
    <property type="protein sequence ID" value="TYP89069.1"/>
    <property type="molecule type" value="Genomic_DNA"/>
</dbReference>
<comment type="caution">
    <text evidence="2">The sequence shown here is derived from an EMBL/GenBank/DDBJ whole genome shotgun (WGS) entry which is preliminary data.</text>
</comment>
<evidence type="ECO:0000256" key="1">
    <source>
        <dbReference type="SAM" id="Phobius"/>
    </source>
</evidence>